<feature type="domain" description="GHMP kinase C-terminal" evidence="7">
    <location>
        <begin position="287"/>
        <end position="365"/>
    </location>
</feature>
<keyword evidence="2" id="KW-0547">Nucleotide-binding</keyword>
<dbReference type="PANTHER" id="PTHR10457">
    <property type="entry name" value="MEVALONATE KINASE/GALACTOKINASE"/>
    <property type="match status" value="1"/>
</dbReference>
<keyword evidence="3 9" id="KW-0418">Kinase</keyword>
<dbReference type="Gene3D" id="3.30.70.890">
    <property type="entry name" value="GHMP kinase, C-terminal domain"/>
    <property type="match status" value="1"/>
</dbReference>
<sequence length="393" mass="44217">MRCEERFYEIYGKDPVGVSFCPYRICPIGAHSDHNLGKITGLAIDKGIHIAYKPKMNGVVEMCSLQFPKRAQWHIREIGEKTGDWADYLRGATWALSNRYPLTVGLSGVIEGSLPIGGLSSSAAVILSFLDALCQVNGIKLEPSELISIAFDAEKNYVGVNVGTLDQSCEVLSKKDHLLYLDCKDNSYELIPTNPNMKPYKIAVFFSGLEHSLTGSKYNMRVDELRSGVYALQAFAGLEYGKFNEANARDVSYEIYQTYKDKLPAQWARRCEHWYTEFKRVEAGAKAWRRGDLEEYGRLSFESGWSSIHNWESGAPEQIKLYEIMRETAGIYGGRFSGAGFKGCCMALIDPSKTDVIREEVERKYLTAFPEMRGKYSFHLCESADGVGHKTED</sequence>
<reference evidence="9 10" key="1">
    <citation type="submission" date="2018-02" db="EMBL/GenBank/DDBJ databases">
        <title>Complete genome sequencing of Faecalibacterium prausnitzii strains isolated from the human gut.</title>
        <authorList>
            <person name="Fitzgerald B.C."/>
            <person name="Shkoporov A.N."/>
            <person name="Ross P.R."/>
            <person name="Hill C."/>
        </authorList>
    </citation>
    <scope>NUCLEOTIDE SEQUENCE [LARGE SCALE GENOMIC DNA]</scope>
    <source>
        <strain evidence="9 10">APC924/119</strain>
    </source>
</reference>
<dbReference type="Pfam" id="PF10509">
    <property type="entry name" value="GalKase_gal_bdg"/>
    <property type="match status" value="1"/>
</dbReference>
<dbReference type="Proteomes" id="UP000250550">
    <property type="component" value="Unassembled WGS sequence"/>
</dbReference>
<dbReference type="Pfam" id="PF00288">
    <property type="entry name" value="GHMP_kinases_N"/>
    <property type="match status" value="1"/>
</dbReference>
<evidence type="ECO:0000313" key="10">
    <source>
        <dbReference type="Proteomes" id="UP000250550"/>
    </source>
</evidence>
<dbReference type="InterPro" id="IPR013750">
    <property type="entry name" value="GHMP_kinase_C_dom"/>
</dbReference>
<dbReference type="InterPro" id="IPR036554">
    <property type="entry name" value="GHMP_kinase_C_sf"/>
</dbReference>
<keyword evidence="5" id="KW-0299">Galactose metabolism</keyword>
<dbReference type="GO" id="GO:0004335">
    <property type="term" value="F:galactokinase activity"/>
    <property type="evidence" value="ECO:0007669"/>
    <property type="project" value="InterPro"/>
</dbReference>
<dbReference type="SUPFAM" id="SSF54211">
    <property type="entry name" value="Ribosomal protein S5 domain 2-like"/>
    <property type="match status" value="1"/>
</dbReference>
<dbReference type="PRINTS" id="PR00959">
    <property type="entry name" value="MEVGALKINASE"/>
</dbReference>
<name>A0A329UUK5_9FIRM</name>
<dbReference type="PRINTS" id="PR00473">
    <property type="entry name" value="GALCTOKINASE"/>
</dbReference>
<dbReference type="PIRSF" id="PIRSF000530">
    <property type="entry name" value="Galactokinase"/>
    <property type="match status" value="1"/>
</dbReference>
<dbReference type="PROSITE" id="PS00627">
    <property type="entry name" value="GHMP_KINASES_ATP"/>
    <property type="match status" value="1"/>
</dbReference>
<dbReference type="InterPro" id="IPR006206">
    <property type="entry name" value="Mevalonate/galactokinase"/>
</dbReference>
<dbReference type="AlphaFoldDB" id="A0A329UUK5"/>
<dbReference type="InterPro" id="IPR006204">
    <property type="entry name" value="GHMP_kinase_N_dom"/>
</dbReference>
<keyword evidence="4" id="KW-0067">ATP-binding</keyword>
<dbReference type="InterPro" id="IPR000705">
    <property type="entry name" value="Galactokinase"/>
</dbReference>
<proteinExistence type="predicted"/>
<gene>
    <name evidence="9" type="ORF">C4N21_05785</name>
</gene>
<keyword evidence="1" id="KW-0808">Transferase</keyword>
<organism evidence="9 10">
    <name type="scientific">Faecalibacterium prausnitzii</name>
    <dbReference type="NCBI Taxonomy" id="853"/>
    <lineage>
        <taxon>Bacteria</taxon>
        <taxon>Bacillati</taxon>
        <taxon>Bacillota</taxon>
        <taxon>Clostridia</taxon>
        <taxon>Eubacteriales</taxon>
        <taxon>Oscillospiraceae</taxon>
        <taxon>Faecalibacterium</taxon>
    </lineage>
</organism>
<dbReference type="InterPro" id="IPR014721">
    <property type="entry name" value="Ribsml_uS5_D2-typ_fold_subgr"/>
</dbReference>
<dbReference type="GO" id="GO:0005829">
    <property type="term" value="C:cytosol"/>
    <property type="evidence" value="ECO:0007669"/>
    <property type="project" value="TreeGrafter"/>
</dbReference>
<evidence type="ECO:0000313" key="9">
    <source>
        <dbReference type="EMBL" id="RAW65894.1"/>
    </source>
</evidence>
<dbReference type="SUPFAM" id="SSF55060">
    <property type="entry name" value="GHMP Kinase, C-terminal domain"/>
    <property type="match status" value="1"/>
</dbReference>
<feature type="domain" description="GHMP kinase N-terminal" evidence="6">
    <location>
        <begin position="88"/>
        <end position="172"/>
    </location>
</feature>
<dbReference type="GO" id="GO:0006012">
    <property type="term" value="P:galactose metabolic process"/>
    <property type="evidence" value="ECO:0007669"/>
    <property type="project" value="UniProtKB-KW"/>
</dbReference>
<dbReference type="EMBL" id="PRLF01000005">
    <property type="protein sequence ID" value="RAW65894.1"/>
    <property type="molecule type" value="Genomic_DNA"/>
</dbReference>
<comment type="caution">
    <text evidence="9">The sequence shown here is derived from an EMBL/GenBank/DDBJ whole genome shotgun (WGS) entry which is preliminary data.</text>
</comment>
<dbReference type="InterPro" id="IPR019539">
    <property type="entry name" value="GalKase_N"/>
</dbReference>
<evidence type="ECO:0000256" key="3">
    <source>
        <dbReference type="ARBA" id="ARBA00022777"/>
    </source>
</evidence>
<dbReference type="RefSeq" id="WP_112121303.1">
    <property type="nucleotide sequence ID" value="NZ_PRLF01000005.1"/>
</dbReference>
<accession>A0A329UUK5</accession>
<evidence type="ECO:0000256" key="4">
    <source>
        <dbReference type="ARBA" id="ARBA00022840"/>
    </source>
</evidence>
<protein>
    <submittedName>
        <fullName evidence="9">GHMP kinase</fullName>
    </submittedName>
</protein>
<evidence type="ECO:0000256" key="5">
    <source>
        <dbReference type="ARBA" id="ARBA00023144"/>
    </source>
</evidence>
<feature type="domain" description="Galactokinase N-terminal" evidence="8">
    <location>
        <begin position="5"/>
        <end position="54"/>
    </location>
</feature>
<dbReference type="Pfam" id="PF08544">
    <property type="entry name" value="GHMP_kinases_C"/>
    <property type="match status" value="1"/>
</dbReference>
<dbReference type="Gene3D" id="3.30.230.10">
    <property type="match status" value="1"/>
</dbReference>
<dbReference type="InterPro" id="IPR006203">
    <property type="entry name" value="GHMP_knse_ATP-bd_CS"/>
</dbReference>
<dbReference type="PANTHER" id="PTHR10457:SF6">
    <property type="entry name" value="GALACTURONOKINASE"/>
    <property type="match status" value="1"/>
</dbReference>
<evidence type="ECO:0000259" key="7">
    <source>
        <dbReference type="Pfam" id="PF08544"/>
    </source>
</evidence>
<evidence type="ECO:0000259" key="8">
    <source>
        <dbReference type="Pfam" id="PF10509"/>
    </source>
</evidence>
<evidence type="ECO:0000259" key="6">
    <source>
        <dbReference type="Pfam" id="PF00288"/>
    </source>
</evidence>
<keyword evidence="5" id="KW-0119">Carbohydrate metabolism</keyword>
<evidence type="ECO:0000256" key="1">
    <source>
        <dbReference type="ARBA" id="ARBA00022679"/>
    </source>
</evidence>
<dbReference type="GO" id="GO:0005524">
    <property type="term" value="F:ATP binding"/>
    <property type="evidence" value="ECO:0007669"/>
    <property type="project" value="UniProtKB-KW"/>
</dbReference>
<evidence type="ECO:0000256" key="2">
    <source>
        <dbReference type="ARBA" id="ARBA00022741"/>
    </source>
</evidence>
<dbReference type="InterPro" id="IPR020568">
    <property type="entry name" value="Ribosomal_Su5_D2-typ_SF"/>
</dbReference>